<evidence type="ECO:0000313" key="2">
    <source>
        <dbReference type="Proteomes" id="UP000005481"/>
    </source>
</evidence>
<dbReference type="STRING" id="861450.HMPREF0080_00670"/>
<dbReference type="eggNOG" id="COG5011">
    <property type="taxonomic scope" value="Bacteria"/>
</dbReference>
<keyword evidence="2" id="KW-1185">Reference proteome</keyword>
<gene>
    <name evidence="1" type="ORF">HMPREF0080_00670</name>
</gene>
<dbReference type="HOGENOM" id="CLU_2679615_0_0_9"/>
<organism evidence="1 2">
    <name type="scientific">Anaeroglobus geminatus F0357</name>
    <dbReference type="NCBI Taxonomy" id="861450"/>
    <lineage>
        <taxon>Bacteria</taxon>
        <taxon>Bacillati</taxon>
        <taxon>Bacillota</taxon>
        <taxon>Negativicutes</taxon>
        <taxon>Veillonellales</taxon>
        <taxon>Veillonellaceae</taxon>
        <taxon>Anaeroglobus</taxon>
    </lineage>
</organism>
<dbReference type="EMBL" id="AGCJ01000021">
    <property type="protein sequence ID" value="EHM42309.1"/>
    <property type="molecule type" value="Genomic_DNA"/>
</dbReference>
<dbReference type="AlphaFoldDB" id="G9YGA6"/>
<evidence type="ECO:0000313" key="1">
    <source>
        <dbReference type="EMBL" id="EHM42309.1"/>
    </source>
</evidence>
<name>G9YGA6_9FIRM</name>
<reference evidence="1 2" key="1">
    <citation type="submission" date="2011-08" db="EMBL/GenBank/DDBJ databases">
        <authorList>
            <person name="Weinstock G."/>
            <person name="Sodergren E."/>
            <person name="Clifton S."/>
            <person name="Fulton L."/>
            <person name="Fulton B."/>
            <person name="Courtney L."/>
            <person name="Fronick C."/>
            <person name="Harrison M."/>
            <person name="Strong C."/>
            <person name="Farmer C."/>
            <person name="Delahaunty K."/>
            <person name="Markovic C."/>
            <person name="Hall O."/>
            <person name="Minx P."/>
            <person name="Tomlinson C."/>
            <person name="Mitreva M."/>
            <person name="Hou S."/>
            <person name="Chen J."/>
            <person name="Wollam A."/>
            <person name="Pepin K.H."/>
            <person name="Johnson M."/>
            <person name="Bhonagiri V."/>
            <person name="Zhang X."/>
            <person name="Suruliraj S."/>
            <person name="Warren W."/>
            <person name="Chinwalla A."/>
            <person name="Mardis E.R."/>
            <person name="Wilson R.K."/>
        </authorList>
    </citation>
    <scope>NUCLEOTIDE SEQUENCE [LARGE SCALE GENOMIC DNA]</scope>
    <source>
        <strain evidence="1 2">F0357</strain>
    </source>
</reference>
<accession>G9YGA6</accession>
<proteinExistence type="predicted"/>
<sequence>MKEHVIAPVTGRTDGENLELTAGIYQTEEGAVKPAQIWEILADTFAFPINKELMLARRIALWHRQDGVNTSLFE</sequence>
<dbReference type="Proteomes" id="UP000005481">
    <property type="component" value="Unassembled WGS sequence"/>
</dbReference>
<dbReference type="RefSeq" id="WP_006789659.1">
    <property type="nucleotide sequence ID" value="NZ_JH417574.1"/>
</dbReference>
<comment type="caution">
    <text evidence="1">The sequence shown here is derived from an EMBL/GenBank/DDBJ whole genome shotgun (WGS) entry which is preliminary data.</text>
</comment>
<protein>
    <submittedName>
        <fullName evidence="1">Uncharacterized protein</fullName>
    </submittedName>
</protein>